<evidence type="ECO:0000256" key="1">
    <source>
        <dbReference type="ARBA" id="ARBA00022729"/>
    </source>
</evidence>
<proteinExistence type="predicted"/>
<protein>
    <submittedName>
        <fullName evidence="3">C4-dicarboxylate TRAP transporter substrate-binding protein</fullName>
    </submittedName>
</protein>
<dbReference type="InterPro" id="IPR018389">
    <property type="entry name" value="DctP_fam"/>
</dbReference>
<dbReference type="CDD" id="cd13666">
    <property type="entry name" value="PBP2_TRAP_DctP_like_1"/>
    <property type="match status" value="1"/>
</dbReference>
<comment type="caution">
    <text evidence="3">The sequence shown here is derived from an EMBL/GenBank/DDBJ whole genome shotgun (WGS) entry which is preliminary data.</text>
</comment>
<dbReference type="Gene3D" id="3.40.190.170">
    <property type="entry name" value="Bacterial extracellular solute-binding protein, family 7"/>
    <property type="match status" value="1"/>
</dbReference>
<keyword evidence="4" id="KW-1185">Reference proteome</keyword>
<keyword evidence="1 2" id="KW-0732">Signal</keyword>
<dbReference type="Pfam" id="PF03480">
    <property type="entry name" value="DctP"/>
    <property type="match status" value="1"/>
</dbReference>
<dbReference type="SUPFAM" id="SSF53850">
    <property type="entry name" value="Periplasmic binding protein-like II"/>
    <property type="match status" value="1"/>
</dbReference>
<reference evidence="3 4" key="1">
    <citation type="submission" date="2021-06" db="EMBL/GenBank/DDBJ databases">
        <authorList>
            <person name="Lu T."/>
            <person name="Wang Q."/>
            <person name="Han X."/>
        </authorList>
    </citation>
    <scope>NUCLEOTIDE SEQUENCE [LARGE SCALE GENOMIC DNA]</scope>
    <source>
        <strain evidence="3 4">LAM0050</strain>
    </source>
</reference>
<accession>A0ABS6NMR7</accession>
<feature type="chain" id="PRO_5046426052" evidence="2">
    <location>
        <begin position="24"/>
        <end position="383"/>
    </location>
</feature>
<sequence>MKKLTGLVGGALVAASFSMPAKADTLRFAVGFPSGAPIEAAQKYAEAVKELTNNKHRVRIFELSLLSHAEMNEGINKGLADVGYLLTAYSPSDYPFSNLGADMSMSVALNDKIPEKEGMAYSGAMLEYIMLNCPECQGEFKKNNQVYTGVVSTPVYTMFCNAPVDTVEELKGKRIRISGAPWARWAREFGAQPVALPIGEAYEALSQGVVDCTFFSATELTNFNLIEVVKNIVTDVPGGLYAAGGAATLNKTKWDKFSTAEKEALLKAGSVMTSEVTYRYQKQAMDDLEKARKKGINVMQADPELLKKSHEFISKDLAYIPEFYAQEYKLDPARLKDLSGTMSKLVDKWSDIVAKADIQSAEDLQKLYWDEVYSKIDVDKYGN</sequence>
<dbReference type="InterPro" id="IPR038404">
    <property type="entry name" value="TRAP_DctP_sf"/>
</dbReference>
<name>A0ABS6NMR7_9BURK</name>
<dbReference type="PANTHER" id="PTHR33376:SF15">
    <property type="entry name" value="BLL6794 PROTEIN"/>
    <property type="match status" value="1"/>
</dbReference>
<evidence type="ECO:0000313" key="4">
    <source>
        <dbReference type="Proteomes" id="UP000722165"/>
    </source>
</evidence>
<dbReference type="Proteomes" id="UP000722165">
    <property type="component" value="Unassembled WGS sequence"/>
</dbReference>
<evidence type="ECO:0000313" key="3">
    <source>
        <dbReference type="EMBL" id="MBV4396925.1"/>
    </source>
</evidence>
<dbReference type="PANTHER" id="PTHR33376">
    <property type="match status" value="1"/>
</dbReference>
<gene>
    <name evidence="3" type="ORF">KU392_06595</name>
</gene>
<dbReference type="EMBL" id="JAHSPR010000004">
    <property type="protein sequence ID" value="MBV4396925.1"/>
    <property type="molecule type" value="Genomic_DNA"/>
</dbReference>
<evidence type="ECO:0000256" key="2">
    <source>
        <dbReference type="SAM" id="SignalP"/>
    </source>
</evidence>
<feature type="signal peptide" evidence="2">
    <location>
        <begin position="1"/>
        <end position="23"/>
    </location>
</feature>
<organism evidence="3 4">
    <name type="scientific">Advenella alkanexedens</name>
    <dbReference type="NCBI Taxonomy" id="1481665"/>
    <lineage>
        <taxon>Bacteria</taxon>
        <taxon>Pseudomonadati</taxon>
        <taxon>Pseudomonadota</taxon>
        <taxon>Betaproteobacteria</taxon>
        <taxon>Burkholderiales</taxon>
        <taxon>Alcaligenaceae</taxon>
    </lineage>
</organism>
<dbReference type="NCBIfam" id="NF037995">
    <property type="entry name" value="TRAP_S1"/>
    <property type="match status" value="1"/>
</dbReference>